<proteinExistence type="predicted"/>
<organism evidence="2 3">
    <name type="scientific">Rhodotorula toruloides</name>
    <name type="common">Yeast</name>
    <name type="synonym">Rhodosporidium toruloides</name>
    <dbReference type="NCBI Taxonomy" id="5286"/>
    <lineage>
        <taxon>Eukaryota</taxon>
        <taxon>Fungi</taxon>
        <taxon>Dikarya</taxon>
        <taxon>Basidiomycota</taxon>
        <taxon>Pucciniomycotina</taxon>
        <taxon>Microbotryomycetes</taxon>
        <taxon>Sporidiobolales</taxon>
        <taxon>Sporidiobolaceae</taxon>
        <taxon>Rhodotorula</taxon>
    </lineage>
</organism>
<evidence type="ECO:0000256" key="1">
    <source>
        <dbReference type="SAM" id="MobiDB-lite"/>
    </source>
</evidence>
<evidence type="ECO:0000313" key="2">
    <source>
        <dbReference type="EMBL" id="PRQ72980.1"/>
    </source>
</evidence>
<comment type="caution">
    <text evidence="2">The sequence shown here is derived from an EMBL/GenBank/DDBJ whole genome shotgun (WGS) entry which is preliminary data.</text>
</comment>
<dbReference type="Proteomes" id="UP000239560">
    <property type="component" value="Unassembled WGS sequence"/>
</dbReference>
<dbReference type="AlphaFoldDB" id="A0A2T0A4S6"/>
<reference evidence="2 3" key="1">
    <citation type="journal article" date="2018" name="Elife">
        <title>Functional genomics of lipid metabolism in the oleaginous yeast Rhodosporidium toruloides.</title>
        <authorList>
            <person name="Coradetti S.T."/>
            <person name="Pinel D."/>
            <person name="Geiselman G."/>
            <person name="Ito M."/>
            <person name="Mondo S."/>
            <person name="Reilly M.C."/>
            <person name="Cheng Y.F."/>
            <person name="Bauer S."/>
            <person name="Grigoriev I."/>
            <person name="Gladden J.M."/>
            <person name="Simmons B.A."/>
            <person name="Brem R."/>
            <person name="Arkin A.P."/>
            <person name="Skerker J.M."/>
        </authorList>
    </citation>
    <scope>NUCLEOTIDE SEQUENCE [LARGE SCALE GENOMIC DNA]</scope>
    <source>
        <strain evidence="2 3">NBRC 0880</strain>
    </source>
</reference>
<evidence type="ECO:0000313" key="3">
    <source>
        <dbReference type="Proteomes" id="UP000239560"/>
    </source>
</evidence>
<feature type="region of interest" description="Disordered" evidence="1">
    <location>
        <begin position="70"/>
        <end position="93"/>
    </location>
</feature>
<dbReference type="EMBL" id="LCTV02000008">
    <property type="protein sequence ID" value="PRQ72980.1"/>
    <property type="molecule type" value="Genomic_DNA"/>
</dbReference>
<gene>
    <name evidence="2" type="ORF">AAT19DRAFT_15733</name>
</gene>
<accession>A0A2T0A4S6</accession>
<protein>
    <submittedName>
        <fullName evidence="2">Uncharacterized protein</fullName>
    </submittedName>
</protein>
<sequence>MLLRSATRLRSRRYRAGQLQRFADLRGGVARDGQGLSLGGQGFGVRDGAGGHHQAVLPSAARDVYQLDRGHHHLQRPRDPSSRRGCRRGTRSDVLPLPRCDARACRVGRLSLLARRQEIRRTELPPSSELAPPFESQICATSYPFPNPSAFYVALDPPMWTFQPAHVLNERMNTMPAPASVPHYPSFPDAAQAYAFPAQAYPPAEQDSYPSHFSS</sequence>
<name>A0A2T0A4S6_RHOTO</name>